<reference evidence="11" key="1">
    <citation type="submission" date="2014-12" db="EMBL/GenBank/DDBJ databases">
        <authorList>
            <person name="Salcher M.M."/>
        </authorList>
    </citation>
    <scope>NUCLEOTIDE SEQUENCE [LARGE SCALE GENOMIC DNA]</scope>
    <source>
        <strain evidence="11">MMS-10A-171</strain>
    </source>
</reference>
<sequence>MLKNSNLLLNFKKKSLLVAISIGLYSITLAPCAISAEAASKPVQTEANAEFVFKYLAAEVAGQKGELGISTQLFYDLAKSSRDVRLAERAAKVAMYSKNAQAALETAKLWVELDANSTEAQQTAAQIYVINGDLIAAKPLLQKLLENTETQSNSFLYLNNLFSHQANRSAVLQLVQDLAAPYPQLAEAHFTLAQAAFQADNLALALTESARANQLKPHWEIAAIQQADILYTTSPEQAIGFYRNFLNDNADANDARLNLARMLIKQSRFNEAKPELVKLTKLAPQNPEILVVVGLLFVQSNQFNDAEKYFLQALDSEIKNKDPIYLYLGQIAEKNKNDTEAINWYNKVQQRASNTSAPQNDHYLDAKLSAANVIARSQGADIAIKMLDDLENLSDIQLAQVITAQANILAQSKRYQESYELLGKAVANMPNTNELIYEYAMAAERVQQYSVLETQLRLLIKIKPNFVQAYNALGYSFADRNVKLEEANKLIAKALELSPGDHYIMDSMGWVQYRLGNLDKAYEFLNKAYNLQNDSEIAAHLGEVLWKQGKHDEANKIWDEGIKASPQNEVILKTIKKFKP</sequence>
<dbReference type="GO" id="GO:0008320">
    <property type="term" value="F:protein transmembrane transporter activity"/>
    <property type="evidence" value="ECO:0007669"/>
    <property type="project" value="TreeGrafter"/>
</dbReference>
<name>A0A0B7IWJ4_9PROT</name>
<feature type="repeat" description="TPR" evidence="8">
    <location>
        <begin position="535"/>
        <end position="568"/>
    </location>
</feature>
<dbReference type="PANTHER" id="PTHR46208">
    <property type="entry name" value="MITOCHONDRIAL IMPORT RECEPTOR SUBUNIT TOM70"/>
    <property type="match status" value="1"/>
</dbReference>
<dbReference type="PANTHER" id="PTHR46208:SF1">
    <property type="entry name" value="MITOCHONDRIAL IMPORT RECEPTOR SUBUNIT TOM70"/>
    <property type="match status" value="1"/>
</dbReference>
<evidence type="ECO:0000256" key="3">
    <source>
        <dbReference type="ARBA" id="ARBA00022737"/>
    </source>
</evidence>
<dbReference type="OrthoDB" id="9766710at2"/>
<keyword evidence="6" id="KW-0472">Membrane</keyword>
<dbReference type="SUPFAM" id="SSF48452">
    <property type="entry name" value="TPR-like"/>
    <property type="match status" value="3"/>
</dbReference>
<evidence type="ECO:0000256" key="7">
    <source>
        <dbReference type="ARBA" id="ARBA00038030"/>
    </source>
</evidence>
<comment type="similarity">
    <text evidence="7">Belongs to the Tom70 family.</text>
</comment>
<dbReference type="STRING" id="1581680.BN1209_0408"/>
<evidence type="ECO:0000313" key="11">
    <source>
        <dbReference type="Proteomes" id="UP000056322"/>
    </source>
</evidence>
<keyword evidence="4 8" id="KW-0802">TPR repeat</keyword>
<dbReference type="HOGENOM" id="CLU_007251_4_0_4"/>
<proteinExistence type="inferred from homology"/>
<feature type="chain" id="PRO_5002130482" evidence="9">
    <location>
        <begin position="31"/>
        <end position="580"/>
    </location>
</feature>
<keyword evidence="5" id="KW-1133">Transmembrane helix</keyword>
<keyword evidence="3" id="KW-0677">Repeat</keyword>
<accession>A0A0B7IWJ4</accession>
<dbReference type="GO" id="GO:0016020">
    <property type="term" value="C:membrane"/>
    <property type="evidence" value="ECO:0007669"/>
    <property type="project" value="UniProtKB-SubCell"/>
</dbReference>
<evidence type="ECO:0000256" key="1">
    <source>
        <dbReference type="ARBA" id="ARBA00004167"/>
    </source>
</evidence>
<dbReference type="Pfam" id="PF13181">
    <property type="entry name" value="TPR_8"/>
    <property type="match status" value="1"/>
</dbReference>
<evidence type="ECO:0000256" key="6">
    <source>
        <dbReference type="ARBA" id="ARBA00023136"/>
    </source>
</evidence>
<evidence type="ECO:0000256" key="4">
    <source>
        <dbReference type="ARBA" id="ARBA00022803"/>
    </source>
</evidence>
<keyword evidence="11" id="KW-1185">Reference proteome</keyword>
<gene>
    <name evidence="10" type="ORF">BN1209_0408</name>
</gene>
<dbReference type="GO" id="GO:0030150">
    <property type="term" value="P:protein import into mitochondrial matrix"/>
    <property type="evidence" value="ECO:0007669"/>
    <property type="project" value="TreeGrafter"/>
</dbReference>
<dbReference type="Pfam" id="PF13432">
    <property type="entry name" value="TPR_16"/>
    <property type="match status" value="1"/>
</dbReference>
<dbReference type="Proteomes" id="UP000056322">
    <property type="component" value="Chromosome 1"/>
</dbReference>
<evidence type="ECO:0000313" key="10">
    <source>
        <dbReference type="EMBL" id="CEN55457.1"/>
    </source>
</evidence>
<dbReference type="AlphaFoldDB" id="A0A0B7IWJ4"/>
<organism evidence="10 11">
    <name type="scientific">Candidatus Methylopumilus turicensis</name>
    <dbReference type="NCBI Taxonomy" id="1581680"/>
    <lineage>
        <taxon>Bacteria</taxon>
        <taxon>Pseudomonadati</taxon>
        <taxon>Pseudomonadota</taxon>
        <taxon>Betaproteobacteria</taxon>
        <taxon>Nitrosomonadales</taxon>
        <taxon>Methylophilaceae</taxon>
        <taxon>Candidatus Methylopumilus</taxon>
    </lineage>
</organism>
<evidence type="ECO:0000256" key="8">
    <source>
        <dbReference type="PROSITE-ProRule" id="PRU00339"/>
    </source>
</evidence>
<comment type="subcellular location">
    <subcellularLocation>
        <location evidence="1">Membrane</location>
        <topology evidence="1">Single-pass membrane protein</topology>
    </subcellularLocation>
</comment>
<dbReference type="KEGG" id="mbac:BN1209_0408"/>
<dbReference type="EMBL" id="LN794158">
    <property type="protein sequence ID" value="CEN55457.1"/>
    <property type="molecule type" value="Genomic_DNA"/>
</dbReference>
<keyword evidence="2" id="KW-0812">Transmembrane</keyword>
<keyword evidence="9" id="KW-0732">Signal</keyword>
<dbReference type="GO" id="GO:0030943">
    <property type="term" value="F:mitochondrion targeting sequence binding"/>
    <property type="evidence" value="ECO:0007669"/>
    <property type="project" value="TreeGrafter"/>
</dbReference>
<protein>
    <submittedName>
        <fullName evidence="10">Tetratricopeptide domain protein</fullName>
    </submittedName>
</protein>
<dbReference type="SMART" id="SM00028">
    <property type="entry name" value="TPR"/>
    <property type="match status" value="9"/>
</dbReference>
<evidence type="ECO:0000256" key="2">
    <source>
        <dbReference type="ARBA" id="ARBA00022692"/>
    </source>
</evidence>
<dbReference type="PROSITE" id="PS50005">
    <property type="entry name" value="TPR"/>
    <property type="match status" value="2"/>
</dbReference>
<dbReference type="InterPro" id="IPR011990">
    <property type="entry name" value="TPR-like_helical_dom_sf"/>
</dbReference>
<evidence type="ECO:0000256" key="5">
    <source>
        <dbReference type="ARBA" id="ARBA00022989"/>
    </source>
</evidence>
<dbReference type="InterPro" id="IPR019734">
    <property type="entry name" value="TPR_rpt"/>
</dbReference>
<feature type="signal peptide" evidence="9">
    <location>
        <begin position="1"/>
        <end position="30"/>
    </location>
</feature>
<dbReference type="Gene3D" id="1.25.40.10">
    <property type="entry name" value="Tetratricopeptide repeat domain"/>
    <property type="match status" value="2"/>
</dbReference>
<dbReference type="RefSeq" id="WP_045750724.1">
    <property type="nucleotide sequence ID" value="NZ_LN794158.1"/>
</dbReference>
<evidence type="ECO:0000256" key="9">
    <source>
        <dbReference type="SAM" id="SignalP"/>
    </source>
</evidence>
<feature type="repeat" description="TPR" evidence="8">
    <location>
        <begin position="287"/>
        <end position="320"/>
    </location>
</feature>